<keyword evidence="2" id="KW-1185">Reference proteome</keyword>
<evidence type="ECO:0000313" key="2">
    <source>
        <dbReference type="Proteomes" id="UP001280121"/>
    </source>
</evidence>
<proteinExistence type="predicted"/>
<dbReference type="EMBL" id="JANJYI010000006">
    <property type="protein sequence ID" value="KAK2643876.1"/>
    <property type="molecule type" value="Genomic_DNA"/>
</dbReference>
<reference evidence="1" key="1">
    <citation type="journal article" date="2023" name="Plant J.">
        <title>Genome sequences and population genomics provide insights into the demographic history, inbreeding, and mutation load of two 'living fossil' tree species of Dipteronia.</title>
        <authorList>
            <person name="Feng Y."/>
            <person name="Comes H.P."/>
            <person name="Chen J."/>
            <person name="Zhu S."/>
            <person name="Lu R."/>
            <person name="Zhang X."/>
            <person name="Li P."/>
            <person name="Qiu J."/>
            <person name="Olsen K.M."/>
            <person name="Qiu Y."/>
        </authorList>
    </citation>
    <scope>NUCLEOTIDE SEQUENCE</scope>
    <source>
        <strain evidence="1">KIB01</strain>
    </source>
</reference>
<dbReference type="Pfam" id="PF14868">
    <property type="entry name" value="DUF4487"/>
    <property type="match status" value="1"/>
</dbReference>
<sequence length="1007" mass="112919">MERRCSSNELHNLIEAIKSSEVVENRVELLTQLRDLDLSENSDLNYLIQCLTTFWEDFTCLDVSQCMLNKNILHVAAKYVDSDLSGCLLQFLHLGVKASVWCGKHLKMTRMSKEESQEEEHCNLFFQLLMDFLSFSAASFLALTRYPVSNNEESMSIVEKFTLEQLNLTIDAISDSKAISSAGLDILKVAQAVIDVVIRLCKDYSIVVNWESCDARYEKDKIGIDCEQHVIVNHVANITKCAIEKLSELGVLAANGGGSLVTILNVSWKGVVNLLQLGKGELAVKVNVADIIVTLISLANESLRCGVEVWSSAQKDVISINEARRTFVPVKFYLINAVKISSLFPSQAVMVYKEITLCVLIVSTLRISLSQEKSLKAASEVLVELLEKSSLELLNSLLNSDLVRQELKFEMLNWLFAEECHSNSIQGDPSNRTALTDEIFSVSCEDMPGGKVLLPGRVALFLSFLMYSPDLEEYVKLAITRKLGWFLYTLTDEDLYSSILVSQIPVLYSSGKTLELVWEPLFSALLHGLKTFMIVVSSCQAWEELMSFLLYNFFHPHFLCWEIVMELWRFLVCHAEMDLVNGIIDKLCVMMKSLVSSESVFVPGSAVRKMARSICILLTHCRQSVVDQVYNIVVGDDNSQSSSIMYVALLLEGFPMDSLSDNLRNFAKQKIITDYISFIESIDDKSISAPCSGAFGVPVFALSASLQSLQVNISDIDMKTLKFLVATIRRYRHLADKLMKDHYRKLLSETLGIISNMKHLYTSDEMDGVIFELQDLFISGSAVSDVQFYQCKAELALFLTGIANIKMSESDDCAKSVAVWELYHMALRERHWALVHLALAAFGYFASRTNCTQLWKFVPQDAALSYDLVSGNEPNEGRFMSEFKVFLDKELALVTVAHSSEQLELLVKEGLVLREITQKVSNIKLEPTGCENMETDGEIQCNKKRKLPDGISKGVELLQNGLKVIGDGISQWQQNQSDSIELQDKFLTQLSCLEDVISQIVGMTNSG</sequence>
<name>A0AAD9WUP7_9ROSI</name>
<protein>
    <submittedName>
        <fullName evidence="1">Uncharacterized protein</fullName>
    </submittedName>
</protein>
<organism evidence="1 2">
    <name type="scientific">Dipteronia dyeriana</name>
    <dbReference type="NCBI Taxonomy" id="168575"/>
    <lineage>
        <taxon>Eukaryota</taxon>
        <taxon>Viridiplantae</taxon>
        <taxon>Streptophyta</taxon>
        <taxon>Embryophyta</taxon>
        <taxon>Tracheophyta</taxon>
        <taxon>Spermatophyta</taxon>
        <taxon>Magnoliopsida</taxon>
        <taxon>eudicotyledons</taxon>
        <taxon>Gunneridae</taxon>
        <taxon>Pentapetalae</taxon>
        <taxon>rosids</taxon>
        <taxon>malvids</taxon>
        <taxon>Sapindales</taxon>
        <taxon>Sapindaceae</taxon>
        <taxon>Hippocastanoideae</taxon>
        <taxon>Acereae</taxon>
        <taxon>Dipteronia</taxon>
    </lineage>
</organism>
<dbReference type="PANTHER" id="PTHR36702:SF1">
    <property type="entry name" value="HOLLIDAY JUNCTION RESOLVASE"/>
    <property type="match status" value="1"/>
</dbReference>
<dbReference type="AlphaFoldDB" id="A0AAD9WUP7"/>
<evidence type="ECO:0000313" key="1">
    <source>
        <dbReference type="EMBL" id="KAK2643876.1"/>
    </source>
</evidence>
<gene>
    <name evidence="1" type="ORF">Ddye_019071</name>
</gene>
<accession>A0AAD9WUP7</accession>
<dbReference type="Proteomes" id="UP001280121">
    <property type="component" value="Unassembled WGS sequence"/>
</dbReference>
<comment type="caution">
    <text evidence="1">The sequence shown here is derived from an EMBL/GenBank/DDBJ whole genome shotgun (WGS) entry which is preliminary data.</text>
</comment>
<dbReference type="PANTHER" id="PTHR36702">
    <property type="entry name" value="HOLLIDAY JUNCTION RESOLVASE"/>
    <property type="match status" value="1"/>
</dbReference>
<dbReference type="InterPro" id="IPR027902">
    <property type="entry name" value="DUF4487"/>
</dbReference>